<dbReference type="SUPFAM" id="SSF48179">
    <property type="entry name" value="6-phosphogluconate dehydrogenase C-terminal domain-like"/>
    <property type="match status" value="1"/>
</dbReference>
<sequence>MAQILLWIGLGNIGRGMCKNIAEKSKLDKPLLIYNRTTKRATELSQSLPAGKTQVVESLGEAIAQADIIFTCVANDQAVEEIFATAAQQKLEGKVFVECSTIAPGASEAAAKAVLDKGAEFICAPVFGAPAMVAAGNATLVLAGPKASIEKIRPYIDAMAAREINMADEPYHKASTLKVLGNTVILGMVEQLAETYVAAEKSGLGTGYMKQFVDAMFGGSPYPAYSMRMLEGDYYKREEPLFAVDLARKDAGHAMAIAKAAGTRLQNTENADRHLQIVKEHVGPSGDMAGIYGAVRKEAGLNSAFPTTTEAIDEVARRHQRETQHTCTHPHTTPYSKSSSKNGARVRSPSSPKAYSDDRCIDTRNNRYSIFVGLVIVVAMGAGAWFLSPKGDTQIIWRSSLLLALACCYLMWAITFLAQLHPLIEPKRSNLRESAVHH</sequence>
<evidence type="ECO:0000259" key="13">
    <source>
        <dbReference type="Pfam" id="PF14833"/>
    </source>
</evidence>
<dbReference type="Pfam" id="PF03446">
    <property type="entry name" value="NAD_binding_2"/>
    <property type="match status" value="1"/>
</dbReference>
<evidence type="ECO:0000256" key="6">
    <source>
        <dbReference type="ARBA" id="ARBA00022781"/>
    </source>
</evidence>
<dbReference type="Gene3D" id="1.10.1040.10">
    <property type="entry name" value="N-(1-d-carboxylethyl)-l-norvaline Dehydrogenase, domain 2"/>
    <property type="match status" value="1"/>
</dbReference>
<reference evidence="14" key="1">
    <citation type="submission" date="2021-06" db="EMBL/GenBank/DDBJ databases">
        <title>Comparative genomics, transcriptomics and evolutionary studies reveal genomic signatures of adaptation to plant cell wall in hemibiotrophic fungi.</title>
        <authorList>
            <consortium name="DOE Joint Genome Institute"/>
            <person name="Baroncelli R."/>
            <person name="Diaz J.F."/>
            <person name="Benocci T."/>
            <person name="Peng M."/>
            <person name="Battaglia E."/>
            <person name="Haridas S."/>
            <person name="Andreopoulos W."/>
            <person name="Labutti K."/>
            <person name="Pangilinan J."/>
            <person name="Floch G.L."/>
            <person name="Makela M.R."/>
            <person name="Henrissat B."/>
            <person name="Grigoriev I.V."/>
            <person name="Crouch J.A."/>
            <person name="De Vries R.P."/>
            <person name="Sukno S.A."/>
            <person name="Thon M.R."/>
        </authorList>
    </citation>
    <scope>NUCLEOTIDE SEQUENCE</scope>
    <source>
        <strain evidence="14">CBS 193.32</strain>
    </source>
</reference>
<evidence type="ECO:0000313" key="14">
    <source>
        <dbReference type="EMBL" id="KAK1699653.1"/>
    </source>
</evidence>
<evidence type="ECO:0000256" key="5">
    <source>
        <dbReference type="ARBA" id="ARBA00022692"/>
    </source>
</evidence>
<accession>A0AAJ0AZI4</accession>
<dbReference type="InterPro" id="IPR008927">
    <property type="entry name" value="6-PGluconate_DH-like_C_sf"/>
</dbReference>
<dbReference type="InterPro" id="IPR008389">
    <property type="entry name" value="ATPase_V0-cplx_e1/e2_su"/>
</dbReference>
<evidence type="ECO:0000313" key="15">
    <source>
        <dbReference type="Proteomes" id="UP001224890"/>
    </source>
</evidence>
<feature type="domain" description="3-hydroxyisobutyrate dehydrogenase-like NAD-binding" evidence="13">
    <location>
        <begin position="174"/>
        <end position="292"/>
    </location>
</feature>
<comment type="caution">
    <text evidence="14">The sequence shown here is derived from an EMBL/GenBank/DDBJ whole genome shotgun (WGS) entry which is preliminary data.</text>
</comment>
<dbReference type="InterPro" id="IPR013328">
    <property type="entry name" value="6PGD_dom2"/>
</dbReference>
<evidence type="ECO:0000256" key="1">
    <source>
        <dbReference type="ARBA" id="ARBA00004141"/>
    </source>
</evidence>
<keyword evidence="15" id="KW-1185">Reference proteome</keyword>
<dbReference type="InterPro" id="IPR006115">
    <property type="entry name" value="6PGDH_NADP-bd"/>
</dbReference>
<evidence type="ECO:0000256" key="11">
    <source>
        <dbReference type="SAM" id="Phobius"/>
    </source>
</evidence>
<dbReference type="GO" id="GO:0050661">
    <property type="term" value="F:NADP binding"/>
    <property type="evidence" value="ECO:0007669"/>
    <property type="project" value="InterPro"/>
</dbReference>
<dbReference type="GO" id="GO:0033179">
    <property type="term" value="C:proton-transporting V-type ATPase, V0 domain"/>
    <property type="evidence" value="ECO:0007669"/>
    <property type="project" value="InterPro"/>
</dbReference>
<evidence type="ECO:0000256" key="2">
    <source>
        <dbReference type="ARBA" id="ARBA00007598"/>
    </source>
</evidence>
<feature type="region of interest" description="Disordered" evidence="10">
    <location>
        <begin position="317"/>
        <end position="358"/>
    </location>
</feature>
<dbReference type="GO" id="GO:0046961">
    <property type="term" value="F:proton-transporting ATPase activity, rotational mechanism"/>
    <property type="evidence" value="ECO:0007669"/>
    <property type="project" value="InterPro"/>
</dbReference>
<feature type="transmembrane region" description="Helical" evidence="11">
    <location>
        <begin position="400"/>
        <end position="420"/>
    </location>
</feature>
<comment type="similarity">
    <text evidence="2">Belongs to the HIBADH-related family. NP60 subfamily.</text>
</comment>
<dbReference type="Proteomes" id="UP001224890">
    <property type="component" value="Unassembled WGS sequence"/>
</dbReference>
<feature type="compositionally biased region" description="Low complexity" evidence="10">
    <location>
        <begin position="325"/>
        <end position="334"/>
    </location>
</feature>
<keyword evidence="4" id="KW-0813">Transport</keyword>
<dbReference type="GO" id="GO:0051287">
    <property type="term" value="F:NAD binding"/>
    <property type="evidence" value="ECO:0007669"/>
    <property type="project" value="InterPro"/>
</dbReference>
<dbReference type="PANTHER" id="PTHR43580">
    <property type="entry name" value="OXIDOREDUCTASE GLYR1-RELATED"/>
    <property type="match status" value="1"/>
</dbReference>
<protein>
    <recommendedName>
        <fullName evidence="16">6-phosphogluconate dehydrogenase 2</fullName>
    </recommendedName>
</protein>
<evidence type="ECO:0000259" key="12">
    <source>
        <dbReference type="Pfam" id="PF03446"/>
    </source>
</evidence>
<keyword evidence="8" id="KW-0406">Ion transport</keyword>
<dbReference type="InterPro" id="IPR051265">
    <property type="entry name" value="HIBADH-related_NP60_sf"/>
</dbReference>
<evidence type="ECO:0000256" key="10">
    <source>
        <dbReference type="SAM" id="MobiDB-lite"/>
    </source>
</evidence>
<evidence type="ECO:0000256" key="9">
    <source>
        <dbReference type="ARBA" id="ARBA00023136"/>
    </source>
</evidence>
<organism evidence="14 15">
    <name type="scientific">Colletotrichum godetiae</name>
    <dbReference type="NCBI Taxonomy" id="1209918"/>
    <lineage>
        <taxon>Eukaryota</taxon>
        <taxon>Fungi</taxon>
        <taxon>Dikarya</taxon>
        <taxon>Ascomycota</taxon>
        <taxon>Pezizomycotina</taxon>
        <taxon>Sordariomycetes</taxon>
        <taxon>Hypocreomycetidae</taxon>
        <taxon>Glomerellales</taxon>
        <taxon>Glomerellaceae</taxon>
        <taxon>Colletotrichum</taxon>
        <taxon>Colletotrichum acutatum species complex</taxon>
    </lineage>
</organism>
<dbReference type="Gene3D" id="3.40.50.720">
    <property type="entry name" value="NAD(P)-binding Rossmann-like Domain"/>
    <property type="match status" value="1"/>
</dbReference>
<keyword evidence="7 11" id="KW-1133">Transmembrane helix</keyword>
<dbReference type="GeneID" id="85452679"/>
<dbReference type="Pfam" id="PF14833">
    <property type="entry name" value="NAD_binding_11"/>
    <property type="match status" value="1"/>
</dbReference>
<dbReference type="AlphaFoldDB" id="A0AAJ0AZI4"/>
<feature type="domain" description="6-phosphogluconate dehydrogenase NADP-binding" evidence="12">
    <location>
        <begin position="7"/>
        <end position="162"/>
    </location>
</feature>
<evidence type="ECO:0000256" key="8">
    <source>
        <dbReference type="ARBA" id="ARBA00023065"/>
    </source>
</evidence>
<feature type="compositionally biased region" description="Polar residues" evidence="10">
    <location>
        <begin position="335"/>
        <end position="353"/>
    </location>
</feature>
<comment type="subcellular location">
    <subcellularLocation>
        <location evidence="1">Membrane</location>
        <topology evidence="1">Multi-pass membrane protein</topology>
    </subcellularLocation>
</comment>
<dbReference type="InterPro" id="IPR036291">
    <property type="entry name" value="NAD(P)-bd_dom_sf"/>
</dbReference>
<proteinExistence type="inferred from homology"/>
<dbReference type="Pfam" id="PF05493">
    <property type="entry name" value="ATP_synt_H"/>
    <property type="match status" value="1"/>
</dbReference>
<evidence type="ECO:0000256" key="3">
    <source>
        <dbReference type="ARBA" id="ARBA00008328"/>
    </source>
</evidence>
<gene>
    <name evidence="14" type="ORF">BDP55DRAFT_540793</name>
</gene>
<feature type="transmembrane region" description="Helical" evidence="11">
    <location>
        <begin position="368"/>
        <end position="388"/>
    </location>
</feature>
<dbReference type="SUPFAM" id="SSF51735">
    <property type="entry name" value="NAD(P)-binding Rossmann-fold domains"/>
    <property type="match status" value="1"/>
</dbReference>
<evidence type="ECO:0008006" key="16">
    <source>
        <dbReference type="Google" id="ProtNLM"/>
    </source>
</evidence>
<keyword evidence="6" id="KW-0375">Hydrogen ion transport</keyword>
<comment type="similarity">
    <text evidence="3">Belongs to the V-ATPase e1/e2 subunit family.</text>
</comment>
<evidence type="ECO:0000256" key="4">
    <source>
        <dbReference type="ARBA" id="ARBA00022448"/>
    </source>
</evidence>
<name>A0AAJ0AZI4_9PEZI</name>
<dbReference type="RefSeq" id="XP_060435410.1">
    <property type="nucleotide sequence ID" value="XM_060568153.1"/>
</dbReference>
<keyword evidence="5 11" id="KW-0812">Transmembrane</keyword>
<dbReference type="InterPro" id="IPR029154">
    <property type="entry name" value="HIBADH-like_NADP-bd"/>
</dbReference>
<dbReference type="PANTHER" id="PTHR43580:SF3">
    <property type="entry name" value="6-PHOSPHOGLUCONATE DEHYDROGENASE FAMILY PROTEIN (AFU_ORTHOLOGUE AFUA_2G11600)"/>
    <property type="match status" value="1"/>
</dbReference>
<dbReference type="EMBL" id="JAHMHR010000003">
    <property type="protein sequence ID" value="KAK1699653.1"/>
    <property type="molecule type" value="Genomic_DNA"/>
</dbReference>
<keyword evidence="9 11" id="KW-0472">Membrane</keyword>
<evidence type="ECO:0000256" key="7">
    <source>
        <dbReference type="ARBA" id="ARBA00022989"/>
    </source>
</evidence>